<comment type="caution">
    <text evidence="1">The sequence shown here is derived from an EMBL/GenBank/DDBJ whole genome shotgun (WGS) entry which is preliminary data.</text>
</comment>
<accession>A0A9D4TAL8</accession>
<organism evidence="1 2">
    <name type="scientific">Rhipicephalus sanguineus</name>
    <name type="common">Brown dog tick</name>
    <name type="synonym">Ixodes sanguineus</name>
    <dbReference type="NCBI Taxonomy" id="34632"/>
    <lineage>
        <taxon>Eukaryota</taxon>
        <taxon>Metazoa</taxon>
        <taxon>Ecdysozoa</taxon>
        <taxon>Arthropoda</taxon>
        <taxon>Chelicerata</taxon>
        <taxon>Arachnida</taxon>
        <taxon>Acari</taxon>
        <taxon>Parasitiformes</taxon>
        <taxon>Ixodida</taxon>
        <taxon>Ixodoidea</taxon>
        <taxon>Ixodidae</taxon>
        <taxon>Rhipicephalinae</taxon>
        <taxon>Rhipicephalus</taxon>
        <taxon>Rhipicephalus</taxon>
    </lineage>
</organism>
<proteinExistence type="predicted"/>
<dbReference type="Proteomes" id="UP000821837">
    <property type="component" value="Chromosome 1"/>
</dbReference>
<protein>
    <submittedName>
        <fullName evidence="1">Uncharacterized protein</fullName>
    </submittedName>
</protein>
<evidence type="ECO:0000313" key="2">
    <source>
        <dbReference type="Proteomes" id="UP000821837"/>
    </source>
</evidence>
<reference evidence="1" key="1">
    <citation type="journal article" date="2020" name="Cell">
        <title>Large-Scale Comparative Analyses of Tick Genomes Elucidate Their Genetic Diversity and Vector Capacities.</title>
        <authorList>
            <consortium name="Tick Genome and Microbiome Consortium (TIGMIC)"/>
            <person name="Jia N."/>
            <person name="Wang J."/>
            <person name="Shi W."/>
            <person name="Du L."/>
            <person name="Sun Y."/>
            <person name="Zhan W."/>
            <person name="Jiang J.F."/>
            <person name="Wang Q."/>
            <person name="Zhang B."/>
            <person name="Ji P."/>
            <person name="Bell-Sakyi L."/>
            <person name="Cui X.M."/>
            <person name="Yuan T.T."/>
            <person name="Jiang B.G."/>
            <person name="Yang W.F."/>
            <person name="Lam T.T."/>
            <person name="Chang Q.C."/>
            <person name="Ding S.J."/>
            <person name="Wang X.J."/>
            <person name="Zhu J.G."/>
            <person name="Ruan X.D."/>
            <person name="Zhao L."/>
            <person name="Wei J.T."/>
            <person name="Ye R.Z."/>
            <person name="Que T.C."/>
            <person name="Du C.H."/>
            <person name="Zhou Y.H."/>
            <person name="Cheng J.X."/>
            <person name="Dai P.F."/>
            <person name="Guo W.B."/>
            <person name="Han X.H."/>
            <person name="Huang E.J."/>
            <person name="Li L.F."/>
            <person name="Wei W."/>
            <person name="Gao Y.C."/>
            <person name="Liu J.Z."/>
            <person name="Shao H.Z."/>
            <person name="Wang X."/>
            <person name="Wang C.C."/>
            <person name="Yang T.C."/>
            <person name="Huo Q.B."/>
            <person name="Li W."/>
            <person name="Chen H.Y."/>
            <person name="Chen S.E."/>
            <person name="Zhou L.G."/>
            <person name="Ni X.B."/>
            <person name="Tian J.H."/>
            <person name="Sheng Y."/>
            <person name="Liu T."/>
            <person name="Pan Y.S."/>
            <person name="Xia L.Y."/>
            <person name="Li J."/>
            <person name="Zhao F."/>
            <person name="Cao W.C."/>
        </authorList>
    </citation>
    <scope>NUCLEOTIDE SEQUENCE</scope>
    <source>
        <strain evidence="1">Rsan-2018</strain>
    </source>
</reference>
<dbReference type="AlphaFoldDB" id="A0A9D4TAL8"/>
<dbReference type="EMBL" id="JABSTV010001245">
    <property type="protein sequence ID" value="KAH7983905.1"/>
    <property type="molecule type" value="Genomic_DNA"/>
</dbReference>
<evidence type="ECO:0000313" key="1">
    <source>
        <dbReference type="EMBL" id="KAH7983905.1"/>
    </source>
</evidence>
<sequence>MVCSCEPRILTETRGSYAVSLVAYWIGQLSICGNSPSHVFVRLFRRNPTVPREVHDVLARGPKCAFERNRSAPELLSLVRQVSRLVPKAEVERGASEGADVLSRHKPANMRLPLEKTVTFLKDSGLFLLPADKEGGFVVST</sequence>
<keyword evidence="2" id="KW-1185">Reference proteome</keyword>
<gene>
    <name evidence="1" type="ORF">HPB52_015189</name>
</gene>
<name>A0A9D4TAL8_RHISA</name>
<reference evidence="1" key="2">
    <citation type="submission" date="2021-09" db="EMBL/GenBank/DDBJ databases">
        <authorList>
            <person name="Jia N."/>
            <person name="Wang J."/>
            <person name="Shi W."/>
            <person name="Du L."/>
            <person name="Sun Y."/>
            <person name="Zhan W."/>
            <person name="Jiang J."/>
            <person name="Wang Q."/>
            <person name="Zhang B."/>
            <person name="Ji P."/>
            <person name="Sakyi L.B."/>
            <person name="Cui X."/>
            <person name="Yuan T."/>
            <person name="Jiang B."/>
            <person name="Yang W."/>
            <person name="Lam T.T.-Y."/>
            <person name="Chang Q."/>
            <person name="Ding S."/>
            <person name="Wang X."/>
            <person name="Zhu J."/>
            <person name="Ruan X."/>
            <person name="Zhao L."/>
            <person name="Wei J."/>
            <person name="Que T."/>
            <person name="Du C."/>
            <person name="Cheng J."/>
            <person name="Dai P."/>
            <person name="Han X."/>
            <person name="Huang E."/>
            <person name="Gao Y."/>
            <person name="Liu J."/>
            <person name="Shao H."/>
            <person name="Ye R."/>
            <person name="Li L."/>
            <person name="Wei W."/>
            <person name="Wang X."/>
            <person name="Wang C."/>
            <person name="Huo Q."/>
            <person name="Li W."/>
            <person name="Guo W."/>
            <person name="Chen H."/>
            <person name="Chen S."/>
            <person name="Zhou L."/>
            <person name="Zhou L."/>
            <person name="Ni X."/>
            <person name="Tian J."/>
            <person name="Zhou Y."/>
            <person name="Sheng Y."/>
            <person name="Liu T."/>
            <person name="Pan Y."/>
            <person name="Xia L."/>
            <person name="Li J."/>
            <person name="Zhao F."/>
            <person name="Cao W."/>
        </authorList>
    </citation>
    <scope>NUCLEOTIDE SEQUENCE</scope>
    <source>
        <strain evidence="1">Rsan-2018</strain>
        <tissue evidence="1">Larvae</tissue>
    </source>
</reference>